<sequence length="346" mass="39075">MFLKHAKKALVALTTKSSFHVSNPLWFQLTAYTDVLAFNCPAALLQTQYQYQQAGYPYKIQDNFFSPPASLILDVQETAFVEPPSSRSLTIKTKSTSQSITTTKKTWRKATPALRVALRSANEQDYVDDPSLVAILDSRRKHTLEAKQTQTTWWDSFAYIYLHTSVNLNTQMKMCAHQSVSAYRAAYSSLVEEFTRGQKAANQNQYAEHLLAGYLRVAIEQTSEHFGDCLFLQASANIKLDEAGHIFYRGLLLGSYQGGQGGQALEIEFNARVNQMMAQNVIQSIYFHNSLGLQEQAPRRIRLCLQGARLTNQDLHLCIQHPTDEPLALAQNASVLKSFWRRGQEV</sequence>
<dbReference type="AlphaFoldDB" id="A0A1H6U6Y8"/>
<name>A0A1H6U6Y8_9GAMM</name>
<dbReference type="EMBL" id="FNYH01000015">
    <property type="protein sequence ID" value="SEI88109.1"/>
    <property type="molecule type" value="Genomic_DNA"/>
</dbReference>
<keyword evidence="2" id="KW-1185">Reference proteome</keyword>
<proteinExistence type="predicted"/>
<evidence type="ECO:0000313" key="2">
    <source>
        <dbReference type="Proteomes" id="UP000242999"/>
    </source>
</evidence>
<accession>A0A1H6U6Y8</accession>
<protein>
    <submittedName>
        <fullName evidence="1">Uncharacterized protein</fullName>
    </submittedName>
</protein>
<dbReference type="STRING" id="64971.SAMN05421831_11518"/>
<evidence type="ECO:0000313" key="1">
    <source>
        <dbReference type="EMBL" id="SEI88109.1"/>
    </source>
</evidence>
<organism evidence="1 2">
    <name type="scientific">Allopseudospirillum japonicum</name>
    <dbReference type="NCBI Taxonomy" id="64971"/>
    <lineage>
        <taxon>Bacteria</taxon>
        <taxon>Pseudomonadati</taxon>
        <taxon>Pseudomonadota</taxon>
        <taxon>Gammaproteobacteria</taxon>
        <taxon>Oceanospirillales</taxon>
        <taxon>Oceanospirillaceae</taxon>
        <taxon>Allopseudospirillum</taxon>
    </lineage>
</organism>
<gene>
    <name evidence="1" type="ORF">SAMN05421831_11518</name>
</gene>
<dbReference type="RefSeq" id="WP_093311983.1">
    <property type="nucleotide sequence ID" value="NZ_FNYH01000015.1"/>
</dbReference>
<dbReference type="Proteomes" id="UP000242999">
    <property type="component" value="Unassembled WGS sequence"/>
</dbReference>
<reference evidence="2" key="1">
    <citation type="submission" date="2016-10" db="EMBL/GenBank/DDBJ databases">
        <authorList>
            <person name="Varghese N."/>
            <person name="Submissions S."/>
        </authorList>
    </citation>
    <scope>NUCLEOTIDE SEQUENCE [LARGE SCALE GENOMIC DNA]</scope>
    <source>
        <strain evidence="2">DSM 7165</strain>
    </source>
</reference>